<evidence type="ECO:0000313" key="4">
    <source>
        <dbReference type="WBParaSite" id="ACRNAN_scaffold6416.g8161.t1"/>
    </source>
</evidence>
<evidence type="ECO:0000259" key="2">
    <source>
        <dbReference type="Pfam" id="PF23346"/>
    </source>
</evidence>
<evidence type="ECO:0000313" key="3">
    <source>
        <dbReference type="Proteomes" id="UP000887540"/>
    </source>
</evidence>
<protein>
    <submittedName>
        <fullName evidence="4">DUF2975 domain-containing protein</fullName>
    </submittedName>
</protein>
<reference evidence="4" key="1">
    <citation type="submission" date="2022-11" db="UniProtKB">
        <authorList>
            <consortium name="WormBaseParasite"/>
        </authorList>
    </citation>
    <scope>IDENTIFICATION</scope>
</reference>
<keyword evidence="1" id="KW-0472">Membrane</keyword>
<dbReference type="AlphaFoldDB" id="A0A914E8H8"/>
<sequence>MSLRPLKILLPFSIAKMSTLDNAKREVEKIANELRDSAEKTRQQVQSSFTSNQGYQYANVIHQLRTGQLVVTLLQVIILYMESDRLWLASFLIPFFLIGVNIFLTGKRWYHQIDGRYDVQQMLSARESGLKVQYGLAVFGGFLLALAVHFVAPIMPSGLSSLLFNLSDYLAIVTSGATAGVEVYEGLKSKRS</sequence>
<feature type="transmembrane region" description="Helical" evidence="1">
    <location>
        <begin position="132"/>
        <end position="154"/>
    </location>
</feature>
<dbReference type="PANTHER" id="PTHR36940:SF1">
    <property type="entry name" value="DUF3278 DOMAIN-CONTAINING PROTEIN"/>
    <property type="match status" value="1"/>
</dbReference>
<dbReference type="PANTHER" id="PTHR36940">
    <property type="entry name" value="PROTEIN CBG20338"/>
    <property type="match status" value="1"/>
</dbReference>
<keyword evidence="1" id="KW-0812">Transmembrane</keyword>
<feature type="transmembrane region" description="Helical" evidence="1">
    <location>
        <begin position="87"/>
        <end position="106"/>
    </location>
</feature>
<keyword evidence="3" id="KW-1185">Reference proteome</keyword>
<dbReference type="Proteomes" id="UP000887540">
    <property type="component" value="Unplaced"/>
</dbReference>
<keyword evidence="1" id="KW-1133">Transmembrane helix</keyword>
<dbReference type="Pfam" id="PF23346">
    <property type="entry name" value="DUF7087"/>
    <property type="match status" value="1"/>
</dbReference>
<dbReference type="InterPro" id="IPR055514">
    <property type="entry name" value="DUF7087"/>
</dbReference>
<dbReference type="WBParaSite" id="ACRNAN_scaffold6416.g8161.t1">
    <property type="protein sequence ID" value="ACRNAN_scaffold6416.g8161.t1"/>
    <property type="gene ID" value="ACRNAN_scaffold6416.g8161"/>
</dbReference>
<proteinExistence type="predicted"/>
<feature type="domain" description="DUF7087" evidence="2">
    <location>
        <begin position="55"/>
        <end position="186"/>
    </location>
</feature>
<evidence type="ECO:0000256" key="1">
    <source>
        <dbReference type="SAM" id="Phobius"/>
    </source>
</evidence>
<organism evidence="3 4">
    <name type="scientific">Acrobeloides nanus</name>
    <dbReference type="NCBI Taxonomy" id="290746"/>
    <lineage>
        <taxon>Eukaryota</taxon>
        <taxon>Metazoa</taxon>
        <taxon>Ecdysozoa</taxon>
        <taxon>Nematoda</taxon>
        <taxon>Chromadorea</taxon>
        <taxon>Rhabditida</taxon>
        <taxon>Tylenchina</taxon>
        <taxon>Cephalobomorpha</taxon>
        <taxon>Cephaloboidea</taxon>
        <taxon>Cephalobidae</taxon>
        <taxon>Acrobeloides</taxon>
    </lineage>
</organism>
<accession>A0A914E8H8</accession>
<name>A0A914E8H8_9BILA</name>